<evidence type="ECO:0000313" key="4">
    <source>
        <dbReference type="Proteomes" id="UP000294562"/>
    </source>
</evidence>
<reference evidence="3 4" key="1">
    <citation type="submission" date="2019-03" db="EMBL/GenBank/DDBJ databases">
        <title>Rhodobacteraceae bacterium SM1902, a new member of the family Rhodobacteraceae isolated from Yantai.</title>
        <authorList>
            <person name="Sun Y."/>
        </authorList>
    </citation>
    <scope>NUCLEOTIDE SEQUENCE [LARGE SCALE GENOMIC DNA]</scope>
    <source>
        <strain evidence="3 4">SM1902</strain>
    </source>
</reference>
<dbReference type="EMBL" id="SMZO01000009">
    <property type="protein sequence ID" value="TDL90431.1"/>
    <property type="molecule type" value="Genomic_DNA"/>
</dbReference>
<dbReference type="InterPro" id="IPR006094">
    <property type="entry name" value="Oxid_FAD_bind_N"/>
</dbReference>
<keyword evidence="1" id="KW-0285">Flavoprotein</keyword>
<dbReference type="InterPro" id="IPR010031">
    <property type="entry name" value="FAD_lactone_oxidase-like"/>
</dbReference>
<dbReference type="Pfam" id="PF01565">
    <property type="entry name" value="FAD_binding_4"/>
    <property type="match status" value="1"/>
</dbReference>
<protein>
    <submittedName>
        <fullName evidence="3">FAD-binding oxidoreductase</fullName>
    </submittedName>
</protein>
<organism evidence="3 4">
    <name type="scientific">Meridianimarinicoccus aquatilis</name>
    <dbReference type="NCBI Taxonomy" id="2552766"/>
    <lineage>
        <taxon>Bacteria</taxon>
        <taxon>Pseudomonadati</taxon>
        <taxon>Pseudomonadota</taxon>
        <taxon>Alphaproteobacteria</taxon>
        <taxon>Rhodobacterales</taxon>
        <taxon>Paracoccaceae</taxon>
        <taxon>Meridianimarinicoccus</taxon>
    </lineage>
</organism>
<dbReference type="SUPFAM" id="SSF56176">
    <property type="entry name" value="FAD-binding/transporter-associated domain-like"/>
    <property type="match status" value="1"/>
</dbReference>
<dbReference type="Gene3D" id="3.30.465.10">
    <property type="match status" value="1"/>
</dbReference>
<keyword evidence="4" id="KW-1185">Reference proteome</keyword>
<dbReference type="InterPro" id="IPR016169">
    <property type="entry name" value="FAD-bd_PCMH_sub2"/>
</dbReference>
<dbReference type="PANTHER" id="PTHR43762:SF1">
    <property type="entry name" value="D-ARABINONO-1,4-LACTONE OXIDASE"/>
    <property type="match status" value="1"/>
</dbReference>
<dbReference type="PANTHER" id="PTHR43762">
    <property type="entry name" value="L-GULONOLACTONE OXIDASE"/>
    <property type="match status" value="1"/>
</dbReference>
<dbReference type="GO" id="GO:0016899">
    <property type="term" value="F:oxidoreductase activity, acting on the CH-OH group of donors, oxygen as acceptor"/>
    <property type="evidence" value="ECO:0007669"/>
    <property type="project" value="InterPro"/>
</dbReference>
<dbReference type="GO" id="GO:0071949">
    <property type="term" value="F:FAD binding"/>
    <property type="evidence" value="ECO:0007669"/>
    <property type="project" value="InterPro"/>
</dbReference>
<feature type="domain" description="FAD-binding PCMH-type" evidence="2">
    <location>
        <begin position="5"/>
        <end position="177"/>
    </location>
</feature>
<proteinExistence type="predicted"/>
<name>A0A4R6B011_9RHOB</name>
<evidence type="ECO:0000256" key="1">
    <source>
        <dbReference type="ARBA" id="ARBA00022827"/>
    </source>
</evidence>
<sequence>MSVESWGRAFGYDCTVDEPDRLSGVNLVASSSRGTAIHGCGRSYGDVALNDGGRILRTRHLDRFISADWETGLIRAEAGMSLGELLAVAVPKGWFLPVTPGSKFVSLGGAVANDVHGKNHHKVGSFGAFVTDLGLLRSDSGRHTLSKNNNPDLFSLTIGGLGLTGFIEWVGLQLVPIVSPMMDVENIPFANLSEFFDLSGQSEEWPFAVAWIDCFAKGDGLGRGIFTRGRHSTRPAKLVAHPEKPGLSWPGETPGWVLNKFSIKAFNALYRRRSGARFCGQQHYNSFFYPLDGIAGWNKLYGPRGFYQHQSIIPPEAAQEGVTEQLRAIEAAGQGSFLVVLKSYGTETSPGVMSFGREGVSLALDFANRGARTQRLLRRLDDIALAAGGRMYPAKDGHMLPRTYQTSFPAWQDLEAARDPALMSSFWRRVTETGAKSTA</sequence>
<dbReference type="RefSeq" id="WP_133341946.1">
    <property type="nucleotide sequence ID" value="NZ_SMZO01000009.1"/>
</dbReference>
<dbReference type="InterPro" id="IPR036318">
    <property type="entry name" value="FAD-bd_PCMH-like_sf"/>
</dbReference>
<comment type="caution">
    <text evidence="3">The sequence shown here is derived from an EMBL/GenBank/DDBJ whole genome shotgun (WGS) entry which is preliminary data.</text>
</comment>
<dbReference type="OrthoDB" id="9811557at2"/>
<dbReference type="InterPro" id="IPR016166">
    <property type="entry name" value="FAD-bd_PCMH"/>
</dbReference>
<dbReference type="PROSITE" id="PS51387">
    <property type="entry name" value="FAD_PCMH"/>
    <property type="match status" value="1"/>
</dbReference>
<accession>A0A4R6B011</accession>
<gene>
    <name evidence="3" type="ORF">E2L05_05765</name>
</gene>
<evidence type="ECO:0000259" key="2">
    <source>
        <dbReference type="PROSITE" id="PS51387"/>
    </source>
</evidence>
<evidence type="ECO:0000313" key="3">
    <source>
        <dbReference type="EMBL" id="TDL90431.1"/>
    </source>
</evidence>
<dbReference type="Proteomes" id="UP000294562">
    <property type="component" value="Unassembled WGS sequence"/>
</dbReference>
<keyword evidence="1" id="KW-0274">FAD</keyword>
<dbReference type="AlphaFoldDB" id="A0A4R6B011"/>